<sequence length="126" mass="14076">MLGKIHSHLVSQGPTLLRLSLKVTPFALPCQVLEQLLGWQFHEALAEGELAFLESRREDPDTLFFQHHLRIEGNTELGLHVKNLVDSIRLGSMPSILRLGLLCLAEFIKAGQKEGVDQHDRALSSC</sequence>
<dbReference type="InterPro" id="IPR036527">
    <property type="entry name" value="SCP2_sterol-bd_dom_sf"/>
</dbReference>
<accession>A0A077N7S7</accession>
<dbReference type="InterPro" id="IPR003033">
    <property type="entry name" value="SCP2_sterol-bd_dom"/>
</dbReference>
<dbReference type="Pfam" id="PF02036">
    <property type="entry name" value="SCP2"/>
    <property type="match status" value="1"/>
</dbReference>
<name>A0A077N7S7_XENBV</name>
<dbReference type="SUPFAM" id="SSF55718">
    <property type="entry name" value="SCP-like"/>
    <property type="match status" value="1"/>
</dbReference>
<feature type="domain" description="SCP2" evidence="1">
    <location>
        <begin position="52"/>
        <end position="86"/>
    </location>
</feature>
<protein>
    <submittedName>
        <fullName evidence="2">Putative sterol carrier protein, SCP</fullName>
    </submittedName>
</protein>
<gene>
    <name evidence="2" type="primary">yhbT</name>
    <name evidence="2" type="ORF">XBP1_2990035</name>
</gene>
<dbReference type="AlphaFoldDB" id="A0A077N7S7"/>
<organism evidence="2">
    <name type="scientific">Xenorhabdus bovienii str. puntauvense</name>
    <dbReference type="NCBI Taxonomy" id="1398201"/>
    <lineage>
        <taxon>Bacteria</taxon>
        <taxon>Pseudomonadati</taxon>
        <taxon>Pseudomonadota</taxon>
        <taxon>Gammaproteobacteria</taxon>
        <taxon>Enterobacterales</taxon>
        <taxon>Morganellaceae</taxon>
        <taxon>Xenorhabdus</taxon>
    </lineage>
</organism>
<dbReference type="Proteomes" id="UP000028511">
    <property type="component" value="Unassembled WGS sequence"/>
</dbReference>
<reference evidence="2" key="1">
    <citation type="submission" date="2013-07" db="EMBL/GenBank/DDBJ databases">
        <title>Sub-species coevolution in mutualistic symbiosis.</title>
        <authorList>
            <person name="Murfin K."/>
            <person name="Klassen J."/>
            <person name="Lee M."/>
            <person name="Forst S."/>
            <person name="Stock P."/>
            <person name="Goodrich-Blair H."/>
        </authorList>
    </citation>
    <scope>NUCLEOTIDE SEQUENCE [LARGE SCALE GENOMIC DNA]</scope>
    <source>
        <strain evidence="2">Puntauvense</strain>
    </source>
</reference>
<proteinExistence type="predicted"/>
<dbReference type="RefSeq" id="WP_038218743.1">
    <property type="nucleotide sequence ID" value="NZ_CAWLWN010000253.1"/>
</dbReference>
<dbReference type="HOGENOM" id="CLU_111894_1_0_6"/>
<comment type="caution">
    <text evidence="2">The sequence shown here is derived from an EMBL/GenBank/DDBJ whole genome shotgun (WGS) entry which is preliminary data.</text>
</comment>
<evidence type="ECO:0000259" key="1">
    <source>
        <dbReference type="Pfam" id="PF02036"/>
    </source>
</evidence>
<evidence type="ECO:0000313" key="2">
    <source>
        <dbReference type="EMBL" id="CDG98251.1"/>
    </source>
</evidence>
<dbReference type="EMBL" id="CBSW010000222">
    <property type="protein sequence ID" value="CDG98251.1"/>
    <property type="molecule type" value="Genomic_DNA"/>
</dbReference>